<accession>Q6F8S2</accession>
<dbReference type="STRING" id="202950.GCA_001485005_03348"/>
<protein>
    <submittedName>
        <fullName evidence="1">Uncharacterized protein</fullName>
    </submittedName>
</protein>
<dbReference type="eggNOG" id="ENOG502ZG6S">
    <property type="taxonomic scope" value="Bacteria"/>
</dbReference>
<evidence type="ECO:0000313" key="2">
    <source>
        <dbReference type="Proteomes" id="UP000000430"/>
    </source>
</evidence>
<dbReference type="EMBL" id="CR543861">
    <property type="protein sequence ID" value="CAG69543.1"/>
    <property type="molecule type" value="Genomic_DNA"/>
</dbReference>
<dbReference type="Proteomes" id="UP000000430">
    <property type="component" value="Chromosome"/>
</dbReference>
<reference evidence="1 2" key="1">
    <citation type="journal article" date="2004" name="Nucleic Acids Res.">
        <title>Unique features revealed by the genome sequence of Acinetobacter sp. ADP1, a versatile and naturally transformation competent bacterium.</title>
        <authorList>
            <person name="Barbe V."/>
            <person name="Vallenet D."/>
            <person name="Fonknechten N."/>
            <person name="Kreimeyer A."/>
            <person name="Oztas S."/>
            <person name="Labarre L."/>
            <person name="Cruveiller S."/>
            <person name="Robert C."/>
            <person name="Duprat S."/>
            <person name="Wincker P."/>
            <person name="Ornston L.N."/>
            <person name="Weissenbach J."/>
            <person name="Marliere P."/>
            <person name="Cohen G.N."/>
            <person name="Medigue C."/>
        </authorList>
    </citation>
    <scope>NUCLEOTIDE SEQUENCE [LARGE SCALE GENOMIC DNA]</scope>
    <source>
        <strain evidence="2">ATCC 33305 / BD413 / ADP1</strain>
    </source>
</reference>
<gene>
    <name evidence="1" type="ordered locus">ACIAD2805</name>
</gene>
<name>Q6F8S2_ACIAD</name>
<dbReference type="KEGG" id="aci:ACIAD2805"/>
<dbReference type="HOGENOM" id="CLU_157873_0_0_6"/>
<organism evidence="1 2">
    <name type="scientific">Acinetobacter baylyi (strain ATCC 33305 / BD413 / ADP1)</name>
    <dbReference type="NCBI Taxonomy" id="62977"/>
    <lineage>
        <taxon>Bacteria</taxon>
        <taxon>Pseudomonadati</taxon>
        <taxon>Pseudomonadota</taxon>
        <taxon>Gammaproteobacteria</taxon>
        <taxon>Moraxellales</taxon>
        <taxon>Moraxellaceae</taxon>
        <taxon>Acinetobacter</taxon>
    </lineage>
</organism>
<dbReference type="AlphaFoldDB" id="Q6F8S2"/>
<proteinExistence type="predicted"/>
<evidence type="ECO:0000313" key="1">
    <source>
        <dbReference type="EMBL" id="CAG69543.1"/>
    </source>
</evidence>
<sequence length="91" mass="10836">MNMTLIEALVSRDQFSHEDIFFVEEPWTLHSKIQVVIMDVDGRTKIEVDGRTYLYFLEIFLINELFEDLEDQNINFEEKCQRVISYAINDA</sequence>